<name>A0A096BUZ1_9BACT</name>
<reference evidence="3 4" key="1">
    <citation type="submission" date="2014-07" db="EMBL/GenBank/DDBJ databases">
        <authorList>
            <person name="McCorrison J."/>
            <person name="Sanka R."/>
            <person name="Torralba M."/>
            <person name="Gillis M."/>
            <person name="Haft D.H."/>
            <person name="Methe B."/>
            <person name="Sutton G."/>
            <person name="Nelson K.E."/>
        </authorList>
    </citation>
    <scope>NUCLEOTIDE SEQUENCE [LARGE SCALE GENOMIC DNA]</scope>
    <source>
        <strain evidence="3 4">DNF00882</strain>
    </source>
</reference>
<gene>
    <name evidence="3" type="ORF">HMPREF0654_11210</name>
</gene>
<accession>A0A096BUZ1</accession>
<protein>
    <recommendedName>
        <fullName evidence="2">Outer membrane protein beta-barrel domain-containing protein</fullName>
    </recommendedName>
</protein>
<dbReference type="EMBL" id="JRNR01000136">
    <property type="protein sequence ID" value="KGF46562.1"/>
    <property type="molecule type" value="Genomic_DNA"/>
</dbReference>
<sequence>MKHLKFFIAIPIAFISLNLYSQTMITGNVIDEDGKPFINYTLKVVGASKLDSLKLYSPNGNFSFEGNDCPYHFTIAYFGEQVLDTIVGCDDVKSHLTFQTKLEKKLEEIIVLGKRPIVKSKLMEDQIQIKGITIFENNNMVEILQKVPGFIQNSSQLTYKSLPVVSVRFGSQGISRQLTADMLQMLESLFAENVSSIIFKRLPQGNSYELIVNSVIIKGFETTTTAEYSRGEGDYGTINTRGVLNTAKLANSLYLRTNPYRSPTSSTRQYVFDNGVVKDIEDAKQKKTKDFYVDYANNYNLSKEVNAGVLINYLVSNNKEVRTSNVFGNVSDMDASQFYRFFTTGVYFDLKKNKHKLHLEMAFNNKNDQYKLRNTNNTLLQSMKSYNITPNASVDYTYTFRNPKFKIRSFSSYSYMFLTAEDVFHNIKLQDFWEHTFRQDMYLNGSLGKFEFNAGITFDYSTSHKTHYFYVDPHILLGYEIKGHKFSIRYDQNTSRPLSGQLAGITKQENEGIDITGNSDLKPYRNSQLNLSYRRGNLGINIGGCRRANWWILLPAYQNNKFLYKYTSLGISHMFTASVYYSQYWKFFYLSPNISLETGNFKISENNSQYNNKYLAVSLPFGFNYRKHRVNITFSYFPISQFENTKEEPRSNLSFRYTFSTLNDAFRISLFANDIFKQNQMQSRIYANGFNEYRKNNTDTRRVGIQLVYHFSSRNKVKKFSSIIHNVTRN</sequence>
<evidence type="ECO:0000313" key="4">
    <source>
        <dbReference type="Proteomes" id="UP000029538"/>
    </source>
</evidence>
<evidence type="ECO:0000259" key="2">
    <source>
        <dbReference type="Pfam" id="PF14905"/>
    </source>
</evidence>
<dbReference type="SUPFAM" id="SSF56935">
    <property type="entry name" value="Porins"/>
    <property type="match status" value="1"/>
</dbReference>
<feature type="signal peptide" evidence="1">
    <location>
        <begin position="1"/>
        <end position="21"/>
    </location>
</feature>
<feature type="chain" id="PRO_5001916548" description="Outer membrane protein beta-barrel domain-containing protein" evidence="1">
    <location>
        <begin position="22"/>
        <end position="730"/>
    </location>
</feature>
<comment type="caution">
    <text evidence="3">The sequence shown here is derived from an EMBL/GenBank/DDBJ whole genome shotgun (WGS) entry which is preliminary data.</text>
</comment>
<feature type="domain" description="Outer membrane protein beta-barrel" evidence="2">
    <location>
        <begin position="391"/>
        <end position="709"/>
    </location>
</feature>
<dbReference type="Pfam" id="PF14905">
    <property type="entry name" value="OMP_b-brl_3"/>
    <property type="match status" value="1"/>
</dbReference>
<dbReference type="AlphaFoldDB" id="A0A096BUZ1"/>
<dbReference type="Proteomes" id="UP000029538">
    <property type="component" value="Unassembled WGS sequence"/>
</dbReference>
<dbReference type="InterPro" id="IPR041700">
    <property type="entry name" value="OMP_b-brl_3"/>
</dbReference>
<keyword evidence="1" id="KW-0732">Signal</keyword>
<organism evidence="3 4">
    <name type="scientific">Prevotella disiens DNF00882</name>
    <dbReference type="NCBI Taxonomy" id="1401075"/>
    <lineage>
        <taxon>Bacteria</taxon>
        <taxon>Pseudomonadati</taxon>
        <taxon>Bacteroidota</taxon>
        <taxon>Bacteroidia</taxon>
        <taxon>Bacteroidales</taxon>
        <taxon>Prevotellaceae</taxon>
        <taxon>Prevotella</taxon>
    </lineage>
</organism>
<proteinExistence type="predicted"/>
<evidence type="ECO:0000313" key="3">
    <source>
        <dbReference type="EMBL" id="KGF46562.1"/>
    </source>
</evidence>
<evidence type="ECO:0000256" key="1">
    <source>
        <dbReference type="SAM" id="SignalP"/>
    </source>
</evidence>